<accession>A0ABN6RJU2</accession>
<dbReference type="RefSeq" id="WP_264775806.1">
    <property type="nucleotide sequence ID" value="NZ_AP026560.1"/>
</dbReference>
<keyword evidence="3" id="KW-1185">Reference proteome</keyword>
<evidence type="ECO:0000256" key="1">
    <source>
        <dbReference type="SAM" id="Phobius"/>
    </source>
</evidence>
<proteinExistence type="predicted"/>
<keyword evidence="1" id="KW-1133">Transmembrane helix</keyword>
<keyword evidence="1" id="KW-0472">Membrane</keyword>
<evidence type="ECO:0000313" key="3">
    <source>
        <dbReference type="Proteomes" id="UP001064971"/>
    </source>
</evidence>
<feature type="transmembrane region" description="Helical" evidence="1">
    <location>
        <begin position="35"/>
        <end position="60"/>
    </location>
</feature>
<protein>
    <submittedName>
        <fullName evidence="2">Uncharacterized protein</fullName>
    </submittedName>
</protein>
<reference evidence="2" key="1">
    <citation type="submission" date="2022-07" db="EMBL/GenBank/DDBJ databases">
        <title>Complete Genome Sequence of the Radioresistant Bacterium Deinococcus aetherius ST0316, Isolated from the Air Dust collected in Lower Stratosphere above Japan.</title>
        <authorList>
            <person name="Satoh K."/>
            <person name="Hagiwara K."/>
            <person name="Katsumata K."/>
            <person name="Kubo A."/>
            <person name="Yokobori S."/>
            <person name="Yamagishi A."/>
            <person name="Oono Y."/>
            <person name="Narumi I."/>
        </authorList>
    </citation>
    <scope>NUCLEOTIDE SEQUENCE</scope>
    <source>
        <strain evidence="2">ST0316</strain>
    </source>
</reference>
<gene>
    <name evidence="2" type="ORF">DAETH_31130</name>
</gene>
<sequence>MSSPYLLLNVTAPLAVELFVVALLLGVTSWRDPPLFAASVPCGVLAVLLRGIPVLLGLTIP</sequence>
<feature type="transmembrane region" description="Helical" evidence="1">
    <location>
        <begin position="6"/>
        <end position="28"/>
    </location>
</feature>
<dbReference type="EMBL" id="AP026560">
    <property type="protein sequence ID" value="BDP43144.1"/>
    <property type="molecule type" value="Genomic_DNA"/>
</dbReference>
<dbReference type="Proteomes" id="UP001064971">
    <property type="component" value="Chromosome"/>
</dbReference>
<name>A0ABN6RJU2_9DEIO</name>
<organism evidence="2 3">
    <name type="scientific">Deinococcus aetherius</name>
    <dbReference type="NCBI Taxonomy" id="200252"/>
    <lineage>
        <taxon>Bacteria</taxon>
        <taxon>Thermotogati</taxon>
        <taxon>Deinococcota</taxon>
        <taxon>Deinococci</taxon>
        <taxon>Deinococcales</taxon>
        <taxon>Deinococcaceae</taxon>
        <taxon>Deinococcus</taxon>
    </lineage>
</organism>
<keyword evidence="1" id="KW-0812">Transmembrane</keyword>
<evidence type="ECO:0000313" key="2">
    <source>
        <dbReference type="EMBL" id="BDP43144.1"/>
    </source>
</evidence>